<dbReference type="AlphaFoldDB" id="A0A4S8LKW7"/>
<keyword evidence="5" id="KW-1185">Reference proteome</keyword>
<sequence>PIGKPETVVPTPNTRTCTNALDAETLSMELKTALSARSKKALTPLNAEAWQEALVNTHLVQKYPHIPQSIRQGFNVGIPHIAHTFSPPNNIKSEEHIAAFEVIVQKELERGRWLGPYPQQVIKSVLGPFQTSPITMIPKPGKPGRFRPVQNLSYPHKPISLPTPRANSTLPTPATTYTISSINSNIDSTIYPCLWGTFANTCRLLWTLPPDSQGAVRDVSEAYRSIPLHPSQWAGAVVRISDKDEFGVDTCNMFGLASAGGVFGNVADAGLDIFRAHGLGPVSKWVDDHIWIRVLTKYLERANETRRLLRERIAEAGSLLHVKGRLLYSGYSLPDGKAEEFDDNFLSLLSDFSSHSPRSEEDSLYTYNFEDINRISVMLGYVWETEKDIPFGFSPVYFGFEWNLQTMMVSVPIGKREKYLSTIETWRKRASHDQEEASSLYGKLMHVSYVMPAGRAHLTELEKFLSILNAASPHARYRPPKRLPSDLTWWINRLSNPISRSVPGPTELIDHNAYSDASGGFGIGLLVRGYWRAYRLLPGWRGNNERDIGWAEAVGFWLLAIIITEHGTRGQHYKVYGDNEGVVEGWWNGRSRNRPTNNVFKHIHQLVEESGIQLHTRYIPTDRNPADDPSRGIYGPKHLLLPKIPIPTELRNLIVDYDTPYTKAERSANHPHRNHPGETKSNRREPKDRLVLWKPYTQRTFRDLRGRPIEVSDNDLTRIQLVTSNAYADSTLQSYATGLLIFHVFCDQRKLPEVQRAPASSNLISLWLANIAGTYSGSAIKNFLYGVRAWHIIHGISWEMNDAEIDTILKAAFRLTPDSSKRKKRMPYTVTFMEMLLEDLKLDNPLDAAVAACLTTTFYSGARLGEFTVPKLSDFHQAKHVTPFHVRADQDRNGFKVTVFRIPRTKSAPLDGEDVFWAKQNGTTDPEALLQNHFRVNTPSQHQHLFAYRSNETTRSTHKPLTKRRFLERIAAAAKAKGLDPLQGHGIRISSTLEYLLRGMPFEAVKATFRWKSDAFLVYLRKHAEIMAPYMQPELHHQFIQYTLPPVR</sequence>
<protein>
    <submittedName>
        <fullName evidence="4">Reverse transcriptase/ribonuclease H</fullName>
    </submittedName>
</protein>
<evidence type="ECO:0000256" key="1">
    <source>
        <dbReference type="ARBA" id="ARBA00023125"/>
    </source>
</evidence>
<evidence type="ECO:0000313" key="5">
    <source>
        <dbReference type="Proteomes" id="UP000297245"/>
    </source>
</evidence>
<dbReference type="Gene3D" id="1.10.150.130">
    <property type="match status" value="1"/>
</dbReference>
<keyword evidence="2" id="KW-0233">DNA recombination</keyword>
<keyword evidence="4" id="KW-0695">RNA-directed DNA polymerase</keyword>
<accession>A0A4S8LKW7</accession>
<dbReference type="GO" id="GO:0003964">
    <property type="term" value="F:RNA-directed DNA polymerase activity"/>
    <property type="evidence" value="ECO:0007669"/>
    <property type="project" value="UniProtKB-KW"/>
</dbReference>
<dbReference type="GO" id="GO:0015074">
    <property type="term" value="P:DNA integration"/>
    <property type="evidence" value="ECO:0007669"/>
    <property type="project" value="InterPro"/>
</dbReference>
<dbReference type="OrthoDB" id="2678913at2759"/>
<dbReference type="PANTHER" id="PTHR33050">
    <property type="entry name" value="REVERSE TRANSCRIPTASE DOMAIN-CONTAINING PROTEIN"/>
    <property type="match status" value="1"/>
</dbReference>
<reference evidence="4 5" key="1">
    <citation type="journal article" date="2019" name="Nat. Ecol. Evol.">
        <title>Megaphylogeny resolves global patterns of mushroom evolution.</title>
        <authorList>
            <person name="Varga T."/>
            <person name="Krizsan K."/>
            <person name="Foldi C."/>
            <person name="Dima B."/>
            <person name="Sanchez-Garcia M."/>
            <person name="Sanchez-Ramirez S."/>
            <person name="Szollosi G.J."/>
            <person name="Szarkandi J.G."/>
            <person name="Papp V."/>
            <person name="Albert L."/>
            <person name="Andreopoulos W."/>
            <person name="Angelini C."/>
            <person name="Antonin V."/>
            <person name="Barry K.W."/>
            <person name="Bougher N.L."/>
            <person name="Buchanan P."/>
            <person name="Buyck B."/>
            <person name="Bense V."/>
            <person name="Catcheside P."/>
            <person name="Chovatia M."/>
            <person name="Cooper J."/>
            <person name="Damon W."/>
            <person name="Desjardin D."/>
            <person name="Finy P."/>
            <person name="Geml J."/>
            <person name="Haridas S."/>
            <person name="Hughes K."/>
            <person name="Justo A."/>
            <person name="Karasinski D."/>
            <person name="Kautmanova I."/>
            <person name="Kiss B."/>
            <person name="Kocsube S."/>
            <person name="Kotiranta H."/>
            <person name="LaButti K.M."/>
            <person name="Lechner B.E."/>
            <person name="Liimatainen K."/>
            <person name="Lipzen A."/>
            <person name="Lukacs Z."/>
            <person name="Mihaltcheva S."/>
            <person name="Morgado L.N."/>
            <person name="Niskanen T."/>
            <person name="Noordeloos M.E."/>
            <person name="Ohm R.A."/>
            <person name="Ortiz-Santana B."/>
            <person name="Ovrebo C."/>
            <person name="Racz N."/>
            <person name="Riley R."/>
            <person name="Savchenko A."/>
            <person name="Shiryaev A."/>
            <person name="Soop K."/>
            <person name="Spirin V."/>
            <person name="Szebenyi C."/>
            <person name="Tomsovsky M."/>
            <person name="Tulloss R.E."/>
            <person name="Uehling J."/>
            <person name="Grigoriev I.V."/>
            <person name="Vagvolgyi C."/>
            <person name="Papp T."/>
            <person name="Martin F.M."/>
            <person name="Miettinen O."/>
            <person name="Hibbett D.S."/>
            <person name="Nagy L.G."/>
        </authorList>
    </citation>
    <scope>NUCLEOTIDE SEQUENCE [LARGE SCALE GENOMIC DNA]</scope>
    <source>
        <strain evidence="4 5">CBS 962.96</strain>
    </source>
</reference>
<keyword evidence="4" id="KW-0548">Nucleotidyltransferase</keyword>
<feature type="non-terminal residue" evidence="4">
    <location>
        <position position="1048"/>
    </location>
</feature>
<gene>
    <name evidence="4" type="ORF">K435DRAFT_587265</name>
</gene>
<evidence type="ECO:0000256" key="2">
    <source>
        <dbReference type="ARBA" id="ARBA00023172"/>
    </source>
</evidence>
<proteinExistence type="predicted"/>
<dbReference type="EMBL" id="ML179361">
    <property type="protein sequence ID" value="THU89620.1"/>
    <property type="molecule type" value="Genomic_DNA"/>
</dbReference>
<organism evidence="4 5">
    <name type="scientific">Dendrothele bispora (strain CBS 962.96)</name>
    <dbReference type="NCBI Taxonomy" id="1314807"/>
    <lineage>
        <taxon>Eukaryota</taxon>
        <taxon>Fungi</taxon>
        <taxon>Dikarya</taxon>
        <taxon>Basidiomycota</taxon>
        <taxon>Agaricomycotina</taxon>
        <taxon>Agaricomycetes</taxon>
        <taxon>Agaricomycetidae</taxon>
        <taxon>Agaricales</taxon>
        <taxon>Agaricales incertae sedis</taxon>
        <taxon>Dendrothele</taxon>
    </lineage>
</organism>
<dbReference type="SUPFAM" id="SSF56349">
    <property type="entry name" value="DNA breaking-rejoining enzymes"/>
    <property type="match status" value="1"/>
</dbReference>
<evidence type="ECO:0000256" key="3">
    <source>
        <dbReference type="SAM" id="MobiDB-lite"/>
    </source>
</evidence>
<dbReference type="GO" id="GO:0006310">
    <property type="term" value="P:DNA recombination"/>
    <property type="evidence" value="ECO:0007669"/>
    <property type="project" value="UniProtKB-KW"/>
</dbReference>
<dbReference type="GO" id="GO:0003677">
    <property type="term" value="F:DNA binding"/>
    <property type="evidence" value="ECO:0007669"/>
    <property type="project" value="UniProtKB-KW"/>
</dbReference>
<feature type="non-terminal residue" evidence="4">
    <location>
        <position position="1"/>
    </location>
</feature>
<name>A0A4S8LKW7_DENBC</name>
<dbReference type="Gene3D" id="1.10.443.10">
    <property type="entry name" value="Intergrase catalytic core"/>
    <property type="match status" value="1"/>
</dbReference>
<feature type="compositionally biased region" description="Basic and acidic residues" evidence="3">
    <location>
        <begin position="675"/>
        <end position="688"/>
    </location>
</feature>
<dbReference type="InterPro" id="IPR052055">
    <property type="entry name" value="Hepadnavirus_pol/RT"/>
</dbReference>
<keyword evidence="4" id="KW-0808">Transferase</keyword>
<evidence type="ECO:0000313" key="4">
    <source>
        <dbReference type="EMBL" id="THU89620.1"/>
    </source>
</evidence>
<feature type="region of interest" description="Disordered" evidence="3">
    <location>
        <begin position="664"/>
        <end position="688"/>
    </location>
</feature>
<dbReference type="InterPro" id="IPR010998">
    <property type="entry name" value="Integrase_recombinase_N"/>
</dbReference>
<dbReference type="Proteomes" id="UP000297245">
    <property type="component" value="Unassembled WGS sequence"/>
</dbReference>
<dbReference type="SUPFAM" id="SSF47823">
    <property type="entry name" value="lambda integrase-like, N-terminal domain"/>
    <property type="match status" value="1"/>
</dbReference>
<dbReference type="InterPro" id="IPR013762">
    <property type="entry name" value="Integrase-like_cat_sf"/>
</dbReference>
<dbReference type="PANTHER" id="PTHR33050:SF7">
    <property type="entry name" value="RIBONUCLEASE H"/>
    <property type="match status" value="1"/>
</dbReference>
<dbReference type="InterPro" id="IPR011010">
    <property type="entry name" value="DNA_brk_join_enz"/>
</dbReference>
<keyword evidence="1" id="KW-0238">DNA-binding</keyword>